<reference evidence="6 7" key="1">
    <citation type="submission" date="2017-01" db="EMBL/GenBank/DDBJ databases">
        <title>Genome Sequencing of a Marine Spirillum, Oceanospirillum multiglobuliferum ATCC 33336, from Japan.</title>
        <authorList>
            <person name="Carney J.G."/>
            <person name="Trachtenberg A.M."/>
            <person name="Rheaume B.A."/>
            <person name="Linnane J.D."/>
            <person name="Pitts N.L."/>
            <person name="Mykles D.L."/>
            <person name="Maclea K.S."/>
        </authorList>
    </citation>
    <scope>NUCLEOTIDE SEQUENCE [LARGE SCALE GENOMIC DNA]</scope>
    <source>
        <strain evidence="6 7">ATCC 33336</strain>
    </source>
</reference>
<evidence type="ECO:0000256" key="4">
    <source>
        <dbReference type="ARBA" id="ARBA00022982"/>
    </source>
</evidence>
<dbReference type="PRINTS" id="PR00369">
    <property type="entry name" value="FLAVODOXIN"/>
</dbReference>
<comment type="caution">
    <text evidence="6">The sequence shown here is derived from an EMBL/GenBank/DDBJ whole genome shotgun (WGS) entry which is preliminary data.</text>
</comment>
<dbReference type="GO" id="GO:0050660">
    <property type="term" value="F:flavin adenine dinucleotide binding"/>
    <property type="evidence" value="ECO:0007669"/>
    <property type="project" value="TreeGrafter"/>
</dbReference>
<comment type="cofactor">
    <cofactor evidence="1">
        <name>FMN</name>
        <dbReference type="ChEBI" id="CHEBI:58210"/>
    </cofactor>
</comment>
<dbReference type="InterPro" id="IPR001094">
    <property type="entry name" value="Flavdoxin-like"/>
</dbReference>
<keyword evidence="4" id="KW-0813">Transport</keyword>
<sequence>MTNIVIVVGTESGQSQMVADTLNDELLSQGHECELVEEADLDSFDIENREVILICTSTHGDGELPDNIIPFHDALKEQKPDLSHIKYGVIALGDQTYHQTFCQAGKDMDVLLASLGAVKVGERLEIDACTQPLPDEDALEWVNEWLKEL</sequence>
<dbReference type="Pfam" id="PF00258">
    <property type="entry name" value="Flavodoxin_1"/>
    <property type="match status" value="1"/>
</dbReference>
<organism evidence="6 7">
    <name type="scientific">Oceanospirillum multiglobuliferum</name>
    <dbReference type="NCBI Taxonomy" id="64969"/>
    <lineage>
        <taxon>Bacteria</taxon>
        <taxon>Pseudomonadati</taxon>
        <taxon>Pseudomonadota</taxon>
        <taxon>Gammaproteobacteria</taxon>
        <taxon>Oceanospirillales</taxon>
        <taxon>Oceanospirillaceae</taxon>
        <taxon>Oceanospirillum</taxon>
    </lineage>
</organism>
<evidence type="ECO:0000256" key="1">
    <source>
        <dbReference type="ARBA" id="ARBA00001917"/>
    </source>
</evidence>
<keyword evidence="4" id="KW-0249">Electron transport</keyword>
<gene>
    <name evidence="6" type="ORF">BTE48_08280</name>
</gene>
<dbReference type="PROSITE" id="PS50902">
    <property type="entry name" value="FLAVODOXIN_LIKE"/>
    <property type="match status" value="1"/>
</dbReference>
<dbReference type="GO" id="GO:0005829">
    <property type="term" value="C:cytosol"/>
    <property type="evidence" value="ECO:0007669"/>
    <property type="project" value="TreeGrafter"/>
</dbReference>
<dbReference type="InterPro" id="IPR029039">
    <property type="entry name" value="Flavoprotein-like_sf"/>
</dbReference>
<evidence type="ECO:0000256" key="3">
    <source>
        <dbReference type="ARBA" id="ARBA00022643"/>
    </source>
</evidence>
<evidence type="ECO:0000313" key="6">
    <source>
        <dbReference type="EMBL" id="OPX55600.1"/>
    </source>
</evidence>
<dbReference type="STRING" id="64969.SAMN02745127_01432"/>
<dbReference type="GO" id="GO:0010181">
    <property type="term" value="F:FMN binding"/>
    <property type="evidence" value="ECO:0007669"/>
    <property type="project" value="InterPro"/>
</dbReference>
<dbReference type="SUPFAM" id="SSF52218">
    <property type="entry name" value="Flavoproteins"/>
    <property type="match status" value="1"/>
</dbReference>
<dbReference type="EMBL" id="MTSM01000008">
    <property type="protein sequence ID" value="OPX55600.1"/>
    <property type="molecule type" value="Genomic_DNA"/>
</dbReference>
<keyword evidence="7" id="KW-1185">Reference proteome</keyword>
<keyword evidence="3" id="KW-0288">FMN</keyword>
<dbReference type="PANTHER" id="PTHR19384">
    <property type="entry name" value="NITRIC OXIDE SYNTHASE-RELATED"/>
    <property type="match status" value="1"/>
</dbReference>
<name>A0A1T4PDG8_9GAMM</name>
<dbReference type="Proteomes" id="UP000191418">
    <property type="component" value="Unassembled WGS sequence"/>
</dbReference>
<evidence type="ECO:0000259" key="5">
    <source>
        <dbReference type="PROSITE" id="PS50902"/>
    </source>
</evidence>
<keyword evidence="2" id="KW-0285">Flavoprotein</keyword>
<protein>
    <submittedName>
        <fullName evidence="6">Flavodoxin/nitric oxide synthase</fullName>
    </submittedName>
</protein>
<dbReference type="PANTHER" id="PTHR19384:SF128">
    <property type="entry name" value="NADPH OXIDOREDUCTASE A"/>
    <property type="match status" value="1"/>
</dbReference>
<feature type="domain" description="Flavodoxin-like" evidence="5">
    <location>
        <begin position="4"/>
        <end position="149"/>
    </location>
</feature>
<dbReference type="OrthoDB" id="359268at2"/>
<dbReference type="AlphaFoldDB" id="A0A1T4PDG8"/>
<evidence type="ECO:0000256" key="2">
    <source>
        <dbReference type="ARBA" id="ARBA00022630"/>
    </source>
</evidence>
<dbReference type="Gene3D" id="3.40.50.360">
    <property type="match status" value="1"/>
</dbReference>
<dbReference type="RefSeq" id="WP_078745046.1">
    <property type="nucleotide sequence ID" value="NZ_FUXG01000008.1"/>
</dbReference>
<dbReference type="GO" id="GO:0016491">
    <property type="term" value="F:oxidoreductase activity"/>
    <property type="evidence" value="ECO:0007669"/>
    <property type="project" value="TreeGrafter"/>
</dbReference>
<dbReference type="InterPro" id="IPR008254">
    <property type="entry name" value="Flavodoxin/NO_synth"/>
</dbReference>
<accession>A0A1T4PDG8</accession>
<evidence type="ECO:0000313" key="7">
    <source>
        <dbReference type="Proteomes" id="UP000191418"/>
    </source>
</evidence>
<proteinExistence type="predicted"/>